<proteinExistence type="predicted"/>
<protein>
    <recommendedName>
        <fullName evidence="1">SCAN box domain-containing protein</fullName>
    </recommendedName>
</protein>
<name>A0A4Y2EU86_ARAVE</name>
<evidence type="ECO:0000259" key="1">
    <source>
        <dbReference type="Pfam" id="PF02023"/>
    </source>
</evidence>
<sequence length="189" mass="22918">MTKPKLEMRHRMQKFDPKEGDISLYLYLKRQARRVEINEDLRVSHLIGLLPYEMSQLTARESEEVSNDYSHIKKLLLKRYKFSAEKFRQKFNHHTKSAVSNWTDFLYELRNYFEEWLKGLEVKTFAELSDLIVTEQIKRRVPWEVKEHFIDEWADIKSPEVLAKRMDECLKPLEEKVVQWFFKGEISNF</sequence>
<reference evidence="2 3" key="1">
    <citation type="journal article" date="2019" name="Sci. Rep.">
        <title>Orb-weaving spider Araneus ventricosus genome elucidates the spidroin gene catalogue.</title>
        <authorList>
            <person name="Kono N."/>
            <person name="Nakamura H."/>
            <person name="Ohtoshi R."/>
            <person name="Moran D.A.P."/>
            <person name="Shinohara A."/>
            <person name="Yoshida Y."/>
            <person name="Fujiwara M."/>
            <person name="Mori M."/>
            <person name="Tomita M."/>
            <person name="Arakawa K."/>
        </authorList>
    </citation>
    <scope>NUCLEOTIDE SEQUENCE [LARGE SCALE GENOMIC DNA]</scope>
</reference>
<feature type="domain" description="SCAN box" evidence="1">
    <location>
        <begin position="85"/>
        <end position="149"/>
    </location>
</feature>
<dbReference type="Proteomes" id="UP000499080">
    <property type="component" value="Unassembled WGS sequence"/>
</dbReference>
<dbReference type="InterPro" id="IPR038269">
    <property type="entry name" value="SCAN_sf"/>
</dbReference>
<gene>
    <name evidence="2" type="ORF">AVEN_239810_1</name>
</gene>
<organism evidence="2 3">
    <name type="scientific">Araneus ventricosus</name>
    <name type="common">Orbweaver spider</name>
    <name type="synonym">Epeira ventricosa</name>
    <dbReference type="NCBI Taxonomy" id="182803"/>
    <lineage>
        <taxon>Eukaryota</taxon>
        <taxon>Metazoa</taxon>
        <taxon>Ecdysozoa</taxon>
        <taxon>Arthropoda</taxon>
        <taxon>Chelicerata</taxon>
        <taxon>Arachnida</taxon>
        <taxon>Araneae</taxon>
        <taxon>Araneomorphae</taxon>
        <taxon>Entelegynae</taxon>
        <taxon>Araneoidea</taxon>
        <taxon>Araneidae</taxon>
        <taxon>Araneus</taxon>
    </lineage>
</organism>
<keyword evidence="3" id="KW-1185">Reference proteome</keyword>
<dbReference type="PANTHER" id="PTHR46888:SF1">
    <property type="entry name" value="RIBONUCLEASE H"/>
    <property type="match status" value="1"/>
</dbReference>
<evidence type="ECO:0000313" key="3">
    <source>
        <dbReference type="Proteomes" id="UP000499080"/>
    </source>
</evidence>
<dbReference type="PANTHER" id="PTHR46888">
    <property type="entry name" value="ZINC KNUCKLE DOMAINCONTAINING PROTEIN-RELATED"/>
    <property type="match status" value="1"/>
</dbReference>
<dbReference type="EMBL" id="BGPR01000707">
    <property type="protein sequence ID" value="GBM32421.1"/>
    <property type="molecule type" value="Genomic_DNA"/>
</dbReference>
<dbReference type="SUPFAM" id="SSF47353">
    <property type="entry name" value="Retrovirus capsid dimerization domain-like"/>
    <property type="match status" value="1"/>
</dbReference>
<accession>A0A4Y2EU86</accession>
<evidence type="ECO:0000313" key="2">
    <source>
        <dbReference type="EMBL" id="GBM32421.1"/>
    </source>
</evidence>
<dbReference type="InterPro" id="IPR003309">
    <property type="entry name" value="SCAN_dom"/>
</dbReference>
<dbReference type="AlphaFoldDB" id="A0A4Y2EU86"/>
<dbReference type="OrthoDB" id="6509498at2759"/>
<comment type="caution">
    <text evidence="2">The sequence shown here is derived from an EMBL/GenBank/DDBJ whole genome shotgun (WGS) entry which is preliminary data.</text>
</comment>
<dbReference type="Pfam" id="PF02023">
    <property type="entry name" value="SCAN"/>
    <property type="match status" value="1"/>
</dbReference>
<dbReference type="Gene3D" id="1.10.4020.10">
    <property type="entry name" value="DNA breaking-rejoining enzymes"/>
    <property type="match status" value="1"/>
</dbReference>